<organism evidence="1 2">
    <name type="scientific">Desulfosporosinus lacus DSM 15449</name>
    <dbReference type="NCBI Taxonomy" id="1121420"/>
    <lineage>
        <taxon>Bacteria</taxon>
        <taxon>Bacillati</taxon>
        <taxon>Bacillota</taxon>
        <taxon>Clostridia</taxon>
        <taxon>Eubacteriales</taxon>
        <taxon>Desulfitobacteriaceae</taxon>
        <taxon>Desulfosporosinus</taxon>
    </lineage>
</organism>
<keyword evidence="2" id="KW-1185">Reference proteome</keyword>
<gene>
    <name evidence="1" type="ORF">SAMN02746098_00280</name>
</gene>
<reference evidence="2" key="1">
    <citation type="submission" date="2016-11" db="EMBL/GenBank/DDBJ databases">
        <authorList>
            <person name="Varghese N."/>
            <person name="Submissions S."/>
        </authorList>
    </citation>
    <scope>NUCLEOTIDE SEQUENCE [LARGE SCALE GENOMIC DNA]</scope>
    <source>
        <strain evidence="2">DSM 15449</strain>
    </source>
</reference>
<name>A0A1M5QJ45_9FIRM</name>
<evidence type="ECO:0000313" key="1">
    <source>
        <dbReference type="EMBL" id="SHH14154.1"/>
    </source>
</evidence>
<sequence length="97" mass="11211">MENIRCDNIVDESNSLQNPQDSISFTELFTTEFMKLYTQYESIEDLLSSGGFEVNSEEDYEAISDEDIDAHVSKTTNFSSWREMLTEAVDAYTDFEH</sequence>
<accession>A0A1M5QJ45</accession>
<evidence type="ECO:0000313" key="2">
    <source>
        <dbReference type="Proteomes" id="UP000183954"/>
    </source>
</evidence>
<proteinExistence type="predicted"/>
<dbReference type="STRING" id="1121420.SAMN02746098_00280"/>
<dbReference type="AlphaFoldDB" id="A0A1M5QJ45"/>
<protein>
    <submittedName>
        <fullName evidence="1">Uncharacterized protein</fullName>
    </submittedName>
</protein>
<dbReference type="EMBL" id="FQXJ01000003">
    <property type="protein sequence ID" value="SHH14154.1"/>
    <property type="molecule type" value="Genomic_DNA"/>
</dbReference>
<dbReference type="Proteomes" id="UP000183954">
    <property type="component" value="Unassembled WGS sequence"/>
</dbReference>